<dbReference type="EMBL" id="BBXM02000007">
    <property type="protein sequence ID" value="GIC93010.1"/>
    <property type="molecule type" value="Genomic_DNA"/>
</dbReference>
<reference evidence="1" key="2">
    <citation type="submission" date="2021-01" db="EMBL/GenBank/DDBJ databases">
        <title>Pan-genome distribution and transcriptional activeness of fungal secondary metabolism genes in Aspergillus section Fumigati.</title>
        <authorList>
            <person name="Takahashi H."/>
            <person name="Umemura M."/>
            <person name="Ninomiya A."/>
            <person name="Kusuya Y."/>
            <person name="Urayama S."/>
            <person name="Shimizu M."/>
            <person name="Watanabe A."/>
            <person name="Kamei K."/>
            <person name="Yaguchi T."/>
            <person name="Hagiwara D."/>
        </authorList>
    </citation>
    <scope>NUCLEOTIDE SEQUENCE</scope>
    <source>
        <strain evidence="1">IFM 46973</strain>
    </source>
</reference>
<protein>
    <submittedName>
        <fullName evidence="1">Uncharacterized protein</fullName>
    </submittedName>
</protein>
<dbReference type="RefSeq" id="XP_043150276.1">
    <property type="nucleotide sequence ID" value="XM_043294341.1"/>
</dbReference>
<name>A0A8E0V421_9EURO</name>
<dbReference type="Proteomes" id="UP000036893">
    <property type="component" value="Unassembled WGS sequence"/>
</dbReference>
<organism evidence="1 2">
    <name type="scientific">Aspergillus udagawae</name>
    <dbReference type="NCBI Taxonomy" id="91492"/>
    <lineage>
        <taxon>Eukaryota</taxon>
        <taxon>Fungi</taxon>
        <taxon>Dikarya</taxon>
        <taxon>Ascomycota</taxon>
        <taxon>Pezizomycotina</taxon>
        <taxon>Eurotiomycetes</taxon>
        <taxon>Eurotiomycetidae</taxon>
        <taxon>Eurotiales</taxon>
        <taxon>Aspergillaceae</taxon>
        <taxon>Aspergillus</taxon>
        <taxon>Aspergillus subgen. Fumigati</taxon>
    </lineage>
</organism>
<evidence type="ECO:0000313" key="2">
    <source>
        <dbReference type="Proteomes" id="UP000036893"/>
    </source>
</evidence>
<sequence length="339" mass="37118">MGWKIKVPKFNFPSVPDVIKVLTTAENIAAAGQVIVNVAGAVLDAGDAEDSQLQEPVLQLFNNYERASRLLEQRAEISEPVSDELSLPTGFVTRSKKMVGLWSNPTAVTGDSPENFDMYKDLSILTATAGIPSKIEVGPGLERDTTAQIAKAIFASGAVLEDQLDDKDPVKTIDFKITSHKKDCAIQVKHVFYNIPLVSRTQESCWHSAIHIKMAAAKALILTQDQNTTQFFTDASEGAQDTGPNWVSTVIIHWPRRPDAEAALQGFFNIFTQKFTDYKLELNTALGITQVLKIRTPEDTSPAILLAKVRSVVQEMLKSTQAGFIAMPDIDVSAVEMSI</sequence>
<gene>
    <name evidence="1" type="ORF">Aud_009489</name>
</gene>
<proteinExistence type="predicted"/>
<dbReference type="GeneID" id="66996966"/>
<comment type="caution">
    <text evidence="1">The sequence shown here is derived from an EMBL/GenBank/DDBJ whole genome shotgun (WGS) entry which is preliminary data.</text>
</comment>
<evidence type="ECO:0000313" key="1">
    <source>
        <dbReference type="EMBL" id="GIC93010.1"/>
    </source>
</evidence>
<accession>A0A8E0V421</accession>
<dbReference type="AlphaFoldDB" id="A0A8E0V421"/>
<reference evidence="1" key="1">
    <citation type="journal article" date="2015" name="Genome Announc.">
        <title>Draft Genome Sequence of the Pathogenic Filamentous Fungus Aspergillus udagawae Strain IFM 46973T.</title>
        <authorList>
            <person name="Kusuya Y."/>
            <person name="Takahashi-Nakaguchi A."/>
            <person name="Takahashi H."/>
            <person name="Yaguchi T."/>
        </authorList>
    </citation>
    <scope>NUCLEOTIDE SEQUENCE</scope>
    <source>
        <strain evidence="1">IFM 46973</strain>
    </source>
</reference>